<organism evidence="1">
    <name type="scientific">viral metagenome</name>
    <dbReference type="NCBI Taxonomy" id="1070528"/>
    <lineage>
        <taxon>unclassified sequences</taxon>
        <taxon>metagenomes</taxon>
        <taxon>organismal metagenomes</taxon>
    </lineage>
</organism>
<reference evidence="1" key="1">
    <citation type="journal article" date="2020" name="Nature">
        <title>Giant virus diversity and host interactions through global metagenomics.</title>
        <authorList>
            <person name="Schulz F."/>
            <person name="Roux S."/>
            <person name="Paez-Espino D."/>
            <person name="Jungbluth S."/>
            <person name="Walsh D.A."/>
            <person name="Denef V.J."/>
            <person name="McMahon K.D."/>
            <person name="Konstantinidis K.T."/>
            <person name="Eloe-Fadrosh E.A."/>
            <person name="Kyrpides N.C."/>
            <person name="Woyke T."/>
        </authorList>
    </citation>
    <scope>NUCLEOTIDE SEQUENCE</scope>
    <source>
        <strain evidence="1">GVMAG-M-3300023179-138</strain>
    </source>
</reference>
<name>A0A6C0E7E3_9ZZZZ</name>
<accession>A0A6C0E7E3</accession>
<sequence length="244" mass="27449">MIWDLPWLIDFDAGKTGPPPPMPLGSCRFAVVRDISEDWITLVGTALTVVEARQRLADAWIPCLWSEGRLVGTCVLRNRHDVWILETLKAPGYGALLLYQTFAWLYARNPRFRLAYVWELSLPGLVAAWWRGWLWSATAIEYGWIWTNGCGFCGGYHRPIVMPVHIQGAGWSAVVNDSGLGDGWGYVQEYRGAPDWSVVGKKWRGLWMRASQRPEGWSWSGEFVVVGAIRQGSLWATPEIALGA</sequence>
<dbReference type="AlphaFoldDB" id="A0A6C0E7E3"/>
<protein>
    <submittedName>
        <fullName evidence="1">Uncharacterized protein</fullName>
    </submittedName>
</protein>
<dbReference type="EMBL" id="MN739744">
    <property type="protein sequence ID" value="QHT24343.1"/>
    <property type="molecule type" value="Genomic_DNA"/>
</dbReference>
<proteinExistence type="predicted"/>
<evidence type="ECO:0000313" key="1">
    <source>
        <dbReference type="EMBL" id="QHT24343.1"/>
    </source>
</evidence>